<dbReference type="SUPFAM" id="SSF49265">
    <property type="entry name" value="Fibronectin type III"/>
    <property type="match status" value="1"/>
</dbReference>
<name>A0A3E2NQ37_9SPHI</name>
<evidence type="ECO:0000313" key="2">
    <source>
        <dbReference type="Proteomes" id="UP000260823"/>
    </source>
</evidence>
<dbReference type="AlphaFoldDB" id="A0A3E2NQ37"/>
<proteinExistence type="predicted"/>
<dbReference type="InterPro" id="IPR003961">
    <property type="entry name" value="FN3_dom"/>
</dbReference>
<evidence type="ECO:0000313" key="1">
    <source>
        <dbReference type="EMBL" id="RFZ83000.1"/>
    </source>
</evidence>
<dbReference type="RefSeq" id="WP_117383475.1">
    <property type="nucleotide sequence ID" value="NZ_QWDE01000002.1"/>
</dbReference>
<keyword evidence="2" id="KW-1185">Reference proteome</keyword>
<sequence>MKKYIYILFICILAAGCRKKGGPGPAPGAAILIAPAKDLPCFTGTVVSQTESSVAFSWNAAGNASAYTLTIKNLLTATESTQETTTPNATVTLLRNTPYSWHVKSKASRNTIVVDSEVWKFYNAGAGITTYAPFPAELLTPTFGQLFDNGTTKVNLTWKGSAVDNNITGYIVYFGPKANPDVFRERTTDSFVNDVTVSSNTTYYWRVVSIDANGNISDSGISNFYVK</sequence>
<reference evidence="1 2" key="1">
    <citation type="submission" date="2018-08" db="EMBL/GenBank/DDBJ databases">
        <title>Mucilaginibacter terrae sp. nov., isolated from manganese diggings.</title>
        <authorList>
            <person name="Huang Y."/>
            <person name="Zhou Z."/>
        </authorList>
    </citation>
    <scope>NUCLEOTIDE SEQUENCE [LARGE SCALE GENOMIC DNA]</scope>
    <source>
        <strain evidence="1 2">ZH6</strain>
    </source>
</reference>
<dbReference type="Gene3D" id="2.60.40.10">
    <property type="entry name" value="Immunoglobulins"/>
    <property type="match status" value="2"/>
</dbReference>
<dbReference type="OrthoDB" id="789771at2"/>
<organism evidence="1 2">
    <name type="scientific">Mucilaginibacter terrenus</name>
    <dbReference type="NCBI Taxonomy" id="2482727"/>
    <lineage>
        <taxon>Bacteria</taxon>
        <taxon>Pseudomonadati</taxon>
        <taxon>Bacteroidota</taxon>
        <taxon>Sphingobacteriia</taxon>
        <taxon>Sphingobacteriales</taxon>
        <taxon>Sphingobacteriaceae</taxon>
        <taxon>Mucilaginibacter</taxon>
    </lineage>
</organism>
<dbReference type="InterPro" id="IPR036116">
    <property type="entry name" value="FN3_sf"/>
</dbReference>
<gene>
    <name evidence="1" type="ORF">DYU05_12665</name>
</gene>
<accession>A0A3E2NQ37</accession>
<dbReference type="CDD" id="cd00063">
    <property type="entry name" value="FN3"/>
    <property type="match status" value="1"/>
</dbReference>
<comment type="caution">
    <text evidence="1">The sequence shown here is derived from an EMBL/GenBank/DDBJ whole genome shotgun (WGS) entry which is preliminary data.</text>
</comment>
<dbReference type="Proteomes" id="UP000260823">
    <property type="component" value="Unassembled WGS sequence"/>
</dbReference>
<protein>
    <submittedName>
        <fullName evidence="1">Fibronectin type III domain-containing protein</fullName>
    </submittedName>
</protein>
<dbReference type="PROSITE" id="PS51257">
    <property type="entry name" value="PROKAR_LIPOPROTEIN"/>
    <property type="match status" value="1"/>
</dbReference>
<dbReference type="EMBL" id="QWDE01000002">
    <property type="protein sequence ID" value="RFZ83000.1"/>
    <property type="molecule type" value="Genomic_DNA"/>
</dbReference>
<dbReference type="InterPro" id="IPR013783">
    <property type="entry name" value="Ig-like_fold"/>
</dbReference>